<dbReference type="AlphaFoldDB" id="V4ABJ8"/>
<evidence type="ECO:0000313" key="1">
    <source>
        <dbReference type="EMBL" id="ESP01334.1"/>
    </source>
</evidence>
<dbReference type="HOGENOM" id="CLU_605415_0_0_1"/>
<dbReference type="Proteomes" id="UP000030746">
    <property type="component" value="Unassembled WGS sequence"/>
</dbReference>
<proteinExistence type="predicted"/>
<keyword evidence="2" id="KW-1185">Reference proteome</keyword>
<gene>
    <name evidence="1" type="ORF">LOTGIDRAFT_230663</name>
</gene>
<dbReference type="InterPro" id="IPR051696">
    <property type="entry name" value="DENN_Domain_GEFs"/>
</dbReference>
<dbReference type="CTD" id="20248365"/>
<accession>V4ABJ8</accession>
<organism evidence="1 2">
    <name type="scientific">Lottia gigantea</name>
    <name type="common">Giant owl limpet</name>
    <dbReference type="NCBI Taxonomy" id="225164"/>
    <lineage>
        <taxon>Eukaryota</taxon>
        <taxon>Metazoa</taxon>
        <taxon>Spiralia</taxon>
        <taxon>Lophotrochozoa</taxon>
        <taxon>Mollusca</taxon>
        <taxon>Gastropoda</taxon>
        <taxon>Patellogastropoda</taxon>
        <taxon>Lottioidea</taxon>
        <taxon>Lottiidae</taxon>
        <taxon>Lottia</taxon>
    </lineage>
</organism>
<dbReference type="PANTHER" id="PTHR12296">
    <property type="entry name" value="DENN DOMAIN-CONTAINING PROTEIN 4"/>
    <property type="match status" value="1"/>
</dbReference>
<dbReference type="PANTHER" id="PTHR12296:SF30">
    <property type="entry name" value="DENN DOMAIN-CONTAINING PROTEIN CRAG"/>
    <property type="match status" value="1"/>
</dbReference>
<reference evidence="1 2" key="1">
    <citation type="journal article" date="2013" name="Nature">
        <title>Insights into bilaterian evolution from three spiralian genomes.</title>
        <authorList>
            <person name="Simakov O."/>
            <person name="Marletaz F."/>
            <person name="Cho S.J."/>
            <person name="Edsinger-Gonzales E."/>
            <person name="Havlak P."/>
            <person name="Hellsten U."/>
            <person name="Kuo D.H."/>
            <person name="Larsson T."/>
            <person name="Lv J."/>
            <person name="Arendt D."/>
            <person name="Savage R."/>
            <person name="Osoegawa K."/>
            <person name="de Jong P."/>
            <person name="Grimwood J."/>
            <person name="Chapman J.A."/>
            <person name="Shapiro H."/>
            <person name="Aerts A."/>
            <person name="Otillar R.P."/>
            <person name="Terry A.Y."/>
            <person name="Boore J.L."/>
            <person name="Grigoriev I.V."/>
            <person name="Lindberg D.R."/>
            <person name="Seaver E.C."/>
            <person name="Weisblat D.A."/>
            <person name="Putnam N.H."/>
            <person name="Rokhsar D.S."/>
        </authorList>
    </citation>
    <scope>NUCLEOTIDE SEQUENCE [LARGE SCALE GENOMIC DNA]</scope>
</reference>
<protein>
    <submittedName>
        <fullName evidence="1">Uncharacterized protein</fullName>
    </submittedName>
</protein>
<dbReference type="KEGG" id="lgi:LOTGIDRAFT_230663"/>
<dbReference type="RefSeq" id="XP_009047968.1">
    <property type="nucleotide sequence ID" value="XM_009049720.1"/>
</dbReference>
<sequence length="481" mass="55056">MAAKWLAICLHGKVESFPSPSLDRYLPSKVDYLEDNCREQPELDKGAPDLSDIAIEVEITSCTRCAKCHCLIYDEEIMSGWSADDSNLNTKCPFCPANVVPNLCIYLKDWRTNKKRTIKEEFVVKCDDDEESEVTSHKSSMSESQLMFDEDGLVEDKNLMYSSPNHLSVTNSSPKRLTESLLSFSEGGRLGVEPVVDSASMNLGEIALDARKRCTSECLTHATDDVSYSSSYESIDGIHHKPKKSPLSISLEKEEKEDYFYSEGSNNKMDIMSRCISTLEPIVVPYLSPLVLRKELEHVLENEGDLCLSSDGFIDDHPIIFWNLQSKGYSSSNVLIQPLWDNTRIHDEVGLPMYIAWDSAKSATMIDALITETQPYSRAVMHQIFTSIQCNDVLTPIKHVMHGRKRLRMRKQRFRSMYREILFLVLKACGRENIDQDAFDREYLKAFDQLHHGEKRHLQTNDRPCTDHVVWCRRVFNELKL</sequence>
<evidence type="ECO:0000313" key="2">
    <source>
        <dbReference type="Proteomes" id="UP000030746"/>
    </source>
</evidence>
<dbReference type="GO" id="GO:0032483">
    <property type="term" value="P:regulation of Rab protein signal transduction"/>
    <property type="evidence" value="ECO:0007669"/>
    <property type="project" value="TreeGrafter"/>
</dbReference>
<dbReference type="OMA" id="QAKQTCI"/>
<dbReference type="EMBL" id="KB200521">
    <property type="protein sequence ID" value="ESP01334.1"/>
    <property type="molecule type" value="Genomic_DNA"/>
</dbReference>
<dbReference type="GO" id="GO:0005085">
    <property type="term" value="F:guanyl-nucleotide exchange factor activity"/>
    <property type="evidence" value="ECO:0007669"/>
    <property type="project" value="UniProtKB-ARBA"/>
</dbReference>
<name>V4ABJ8_LOTGI</name>
<dbReference type="GeneID" id="20248365"/>
<dbReference type="GO" id="GO:0031410">
    <property type="term" value="C:cytoplasmic vesicle"/>
    <property type="evidence" value="ECO:0007669"/>
    <property type="project" value="TreeGrafter"/>
</dbReference>
<dbReference type="STRING" id="225164.V4ABJ8"/>
<dbReference type="OrthoDB" id="75250at2759"/>